<dbReference type="Pfam" id="PF03900">
    <property type="entry name" value="Porphobil_deamC"/>
    <property type="match status" value="1"/>
</dbReference>
<evidence type="ECO:0000256" key="1">
    <source>
        <dbReference type="ARBA" id="ARBA00005638"/>
    </source>
</evidence>
<dbReference type="PANTHER" id="PTHR11557:SF0">
    <property type="entry name" value="PORPHOBILINOGEN DEAMINASE"/>
    <property type="match status" value="1"/>
</dbReference>
<dbReference type="PIRSF" id="PIRSF001438">
    <property type="entry name" value="4pyrrol_synth_OHMeBilane_synth"/>
    <property type="match status" value="1"/>
</dbReference>
<organism evidence="7 8">
    <name type="scientific">Durusdinium trenchii</name>
    <dbReference type="NCBI Taxonomy" id="1381693"/>
    <lineage>
        <taxon>Eukaryota</taxon>
        <taxon>Sar</taxon>
        <taxon>Alveolata</taxon>
        <taxon>Dinophyceae</taxon>
        <taxon>Suessiales</taxon>
        <taxon>Symbiodiniaceae</taxon>
        <taxon>Durusdinium</taxon>
    </lineage>
</organism>
<reference evidence="7 8" key="1">
    <citation type="submission" date="2024-02" db="EMBL/GenBank/DDBJ databases">
        <authorList>
            <person name="Chen Y."/>
            <person name="Shah S."/>
            <person name="Dougan E. K."/>
            <person name="Thang M."/>
            <person name="Chan C."/>
        </authorList>
    </citation>
    <scope>NUCLEOTIDE SEQUENCE [LARGE SCALE GENOMIC DNA]</scope>
</reference>
<dbReference type="InterPro" id="IPR000860">
    <property type="entry name" value="HemC"/>
</dbReference>
<keyword evidence="3" id="KW-0808">Transferase</keyword>
<dbReference type="NCBIfam" id="TIGR00212">
    <property type="entry name" value="hemC"/>
    <property type="match status" value="1"/>
</dbReference>
<dbReference type="EC" id="2.5.1.61" evidence="2"/>
<comment type="caution">
    <text evidence="7">The sequence shown here is derived from an EMBL/GenBank/DDBJ whole genome shotgun (WGS) entry which is preliminary data.</text>
</comment>
<evidence type="ECO:0000256" key="2">
    <source>
        <dbReference type="ARBA" id="ARBA00012655"/>
    </source>
</evidence>
<dbReference type="Pfam" id="PF01379">
    <property type="entry name" value="Porphobil_deam"/>
    <property type="match status" value="1"/>
</dbReference>
<dbReference type="EMBL" id="CAXAMM010008998">
    <property type="protein sequence ID" value="CAK9019055.1"/>
    <property type="molecule type" value="Genomic_DNA"/>
</dbReference>
<evidence type="ECO:0000256" key="4">
    <source>
        <dbReference type="ARBA" id="ARBA00023244"/>
    </source>
</evidence>
<dbReference type="InterPro" id="IPR022417">
    <property type="entry name" value="Porphobilin_deaminase_N"/>
</dbReference>
<evidence type="ECO:0000259" key="5">
    <source>
        <dbReference type="Pfam" id="PF01379"/>
    </source>
</evidence>
<proteinExistence type="inferred from homology"/>
<accession>A0ABP0JXW8</accession>
<keyword evidence="8" id="KW-1185">Reference proteome</keyword>
<evidence type="ECO:0000259" key="6">
    <source>
        <dbReference type="Pfam" id="PF03900"/>
    </source>
</evidence>
<evidence type="ECO:0000313" key="7">
    <source>
        <dbReference type="EMBL" id="CAK9019055.1"/>
    </source>
</evidence>
<dbReference type="SUPFAM" id="SSF53850">
    <property type="entry name" value="Periplasmic binding protein-like II"/>
    <property type="match status" value="1"/>
</dbReference>
<dbReference type="SUPFAM" id="SSF54782">
    <property type="entry name" value="Porphobilinogen deaminase (hydroxymethylbilane synthase), C-terminal domain"/>
    <property type="match status" value="1"/>
</dbReference>
<feature type="domain" description="Porphobilinogen deaminase N-terminal" evidence="5">
    <location>
        <begin position="2"/>
        <end position="196"/>
    </location>
</feature>
<protein>
    <recommendedName>
        <fullName evidence="2">hydroxymethylbilane synthase</fullName>
        <ecNumber evidence="2">2.5.1.61</ecNumber>
    </recommendedName>
</protein>
<dbReference type="PRINTS" id="PR00151">
    <property type="entry name" value="PORPHBDMNASE"/>
</dbReference>
<dbReference type="PANTHER" id="PTHR11557">
    <property type="entry name" value="PORPHOBILINOGEN DEAMINASE"/>
    <property type="match status" value="1"/>
</dbReference>
<dbReference type="InterPro" id="IPR022418">
    <property type="entry name" value="Porphobilinogen_deaminase_C"/>
</dbReference>
<sequence>AHHLAERIAASPNPWDVEIVHISTIGDRDRREPLSQMGGQGVFTREVQLAVLDGRADVAVHSLKDLPTTSTPGLSLSGFLERAPRFDALVLPRESDIERFEQLPPGARIGTGSLRRRAQLLHARPELQMNEIRGNVDTRLKKLDDGEFDAIILAEAGLRRLECDDRISCVLAPPLMYPAVGQAAIGIECRDDDELVQGLLASLSHSATRDEVLAERACLATLRAGCHAPVGVLTSWEDGDQLALTGVVLSPDGTERFEASDRAVAEDAVELGARVAQQLIDAGAGAILWDESSTEEP</sequence>
<comment type="similarity">
    <text evidence="1">Belongs to the HMBS family.</text>
</comment>
<feature type="non-terminal residue" evidence="7">
    <location>
        <position position="1"/>
    </location>
</feature>
<dbReference type="Gene3D" id="3.40.190.10">
    <property type="entry name" value="Periplasmic binding protein-like II"/>
    <property type="match status" value="2"/>
</dbReference>
<dbReference type="InterPro" id="IPR036803">
    <property type="entry name" value="Porphobilinogen_deaminase_C_sf"/>
</dbReference>
<evidence type="ECO:0000313" key="8">
    <source>
        <dbReference type="Proteomes" id="UP001642464"/>
    </source>
</evidence>
<name>A0ABP0JXW8_9DINO</name>
<keyword evidence="4" id="KW-0627">Porphyrin biosynthesis</keyword>
<dbReference type="Gene3D" id="3.30.160.40">
    <property type="entry name" value="Porphobilinogen deaminase, C-terminal domain"/>
    <property type="match status" value="1"/>
</dbReference>
<evidence type="ECO:0000256" key="3">
    <source>
        <dbReference type="ARBA" id="ARBA00022679"/>
    </source>
</evidence>
<feature type="domain" description="Porphobilinogen deaminase C-terminal" evidence="6">
    <location>
        <begin position="211"/>
        <end position="280"/>
    </location>
</feature>
<dbReference type="Proteomes" id="UP001642464">
    <property type="component" value="Unassembled WGS sequence"/>
</dbReference>
<gene>
    <name evidence="7" type="ORF">SCF082_LOCUS14349</name>
</gene>